<evidence type="ECO:0000313" key="1">
    <source>
        <dbReference type="EMBL" id="KTF07607.1"/>
    </source>
</evidence>
<sequence length="55" mass="5887">MRKLQTVFAAILLLGSLSGCTALDIKPWTAEEVLGDVISSTISGNKVFRGNCLFT</sequence>
<organism evidence="1">
    <name type="scientific">marine sediment metagenome</name>
    <dbReference type="NCBI Taxonomy" id="412755"/>
    <lineage>
        <taxon>unclassified sequences</taxon>
        <taxon>metagenomes</taxon>
        <taxon>ecological metagenomes</taxon>
    </lineage>
</organism>
<dbReference type="AlphaFoldDB" id="A0A1B6NXW4"/>
<reference evidence="1" key="1">
    <citation type="submission" date="2013-11" db="EMBL/GenBank/DDBJ databases">
        <title>Microbial diversity, functional groups and degradation webs in Northern and Southern Mediterranean and Red Sea marine crude oil polluted sites.</title>
        <authorList>
            <person name="Daffonchio D."/>
            <person name="Mapelli F."/>
            <person name="Ferrer M."/>
            <person name="Richter M."/>
            <person name="Cherif A."/>
            <person name="Malkawi H.I."/>
            <person name="Yakimov M.M."/>
            <person name="Abdel-Fattah Y.R."/>
            <person name="Blaghen M."/>
            <person name="Golyshin P.N."/>
            <person name="Kalogerakis N."/>
            <person name="Boon N."/>
            <person name="Magagnini M."/>
            <person name="Fava F."/>
        </authorList>
    </citation>
    <scope>NUCLEOTIDE SEQUENCE</scope>
</reference>
<name>A0A1B6NXW4_9ZZZZ</name>
<proteinExistence type="predicted"/>
<accession>A0A1B6NXW4</accession>
<dbReference type="EMBL" id="AYSL01000441">
    <property type="protein sequence ID" value="KTF07607.1"/>
    <property type="molecule type" value="Genomic_DNA"/>
</dbReference>
<dbReference type="PROSITE" id="PS51257">
    <property type="entry name" value="PROKAR_LIPOPROTEIN"/>
    <property type="match status" value="1"/>
</dbReference>
<feature type="non-terminal residue" evidence="1">
    <location>
        <position position="55"/>
    </location>
</feature>
<gene>
    <name evidence="1" type="ORF">MGSAQ_000898</name>
</gene>
<comment type="caution">
    <text evidence="1">The sequence shown here is derived from an EMBL/GenBank/DDBJ whole genome shotgun (WGS) entry which is preliminary data.</text>
</comment>
<protein>
    <submittedName>
        <fullName evidence="1">Secreted protein</fullName>
    </submittedName>
</protein>